<evidence type="ECO:0000256" key="2">
    <source>
        <dbReference type="ARBA" id="ARBA00009347"/>
    </source>
</evidence>
<dbReference type="InterPro" id="IPR046373">
    <property type="entry name" value="Acyl-CoA_Oxase/DH_mid-dom_sf"/>
</dbReference>
<dbReference type="PANTHER" id="PTHR43884">
    <property type="entry name" value="ACYL-COA DEHYDROGENASE"/>
    <property type="match status" value="1"/>
</dbReference>
<sequence>MNLALSDDQTMLQETVARLFREQSTPERIRAAESGLDEALWSSVCELGLPLMRTPESAGGLSLSLLDVALVAEEAGRNLASIPLVETIVATRLAGQFGADALVAEVANGAAATIALHPVTPGGAQVVPALTGCAFVIALSGERLIAHRDPAVEAPANWTSMSALGAWTPPATPGEGDVVLAQGPGAVAAWQSAVEEWKLGSAATLAGISLQALRLAAEYAGEREQFGRRIGSFQGVAHPLADAATDADGARLMVWQAISAIAARAADAAAQVSMAYWWATQASGRATEAAIRTFGGYGVSLENDIQLYYRRAKALSLVAGDPEKELQSVGDRLWSNGSAALPDAGEIGIEFGWGSQAEAYADQLRQFMAENVDDELRAKIHHSTKAHSKPFAQKLAKAGLLYPHLPAEFGGEGRSQIELAAADAVWEEMDWNRTASGVTEFVLQLEMKFGSDTAKQEIIPRLASGEGVGCLGFTEPGAGSDIFGTSFKAVQDGDEWVLNGQKMFTTAGHIADYILLLTRTDASGKKHEGLTVFILPMDVPGIEIQPVHTLQDERTNITYFQDVRIPDKYRLGAVGGGMQVMHTMLGLEHGGIVYHYAMPVMLRHAVNWASRGQAGTRRIDEPGVRRRLARAATIVAVSEGISRRDVWAQATGNGAISDGPMSKLFSTEGLRSAAADLVALAAPESLLSRDEDLALVEVAMRRAIAMTIYGGTSEIQRSLIAEQFLKMPKSRT</sequence>
<feature type="domain" description="Acyl-CoA dehydrogenase/oxidase N-terminal" evidence="7">
    <location>
        <begin position="6"/>
        <end position="102"/>
    </location>
</feature>
<evidence type="ECO:0000259" key="6">
    <source>
        <dbReference type="Pfam" id="PF02770"/>
    </source>
</evidence>
<dbReference type="Pfam" id="PF02771">
    <property type="entry name" value="Acyl-CoA_dh_N"/>
    <property type="match status" value="2"/>
</dbReference>
<evidence type="ECO:0000313" key="8">
    <source>
        <dbReference type="EMBL" id="ODP38479.1"/>
    </source>
</evidence>
<dbReference type="Gene3D" id="2.40.110.10">
    <property type="entry name" value="Butyryl-CoA Dehydrogenase, subunit A, domain 2"/>
    <property type="match status" value="1"/>
</dbReference>
<dbReference type="InterPro" id="IPR009100">
    <property type="entry name" value="AcylCoA_DH/oxidase_NM_dom_sf"/>
</dbReference>
<dbReference type="InterPro" id="IPR013786">
    <property type="entry name" value="AcylCoA_DH/ox_N"/>
</dbReference>
<evidence type="ECO:0000259" key="5">
    <source>
        <dbReference type="Pfam" id="PF00441"/>
    </source>
</evidence>
<accession>A0A1E3LXN0</accession>
<dbReference type="Pfam" id="PF00441">
    <property type="entry name" value="Acyl-CoA_dh_1"/>
    <property type="match status" value="2"/>
</dbReference>
<dbReference type="InterPro" id="IPR009075">
    <property type="entry name" value="AcylCo_DH/oxidase_C"/>
</dbReference>
<organism evidence="8 9">
    <name type="scientific">Sphingomonas turrisvirgatae</name>
    <dbReference type="NCBI Taxonomy" id="1888892"/>
    <lineage>
        <taxon>Bacteria</taxon>
        <taxon>Pseudomonadati</taxon>
        <taxon>Pseudomonadota</taxon>
        <taxon>Alphaproteobacteria</taxon>
        <taxon>Sphingomonadales</taxon>
        <taxon>Sphingomonadaceae</taxon>
        <taxon>Sphingomonas</taxon>
    </lineage>
</organism>
<dbReference type="InterPro" id="IPR006091">
    <property type="entry name" value="Acyl-CoA_Oxase/DH_mid-dom"/>
</dbReference>
<dbReference type="PANTHER" id="PTHR43884:SF12">
    <property type="entry name" value="ISOVALERYL-COA DEHYDROGENASE, MITOCHONDRIAL-RELATED"/>
    <property type="match status" value="1"/>
</dbReference>
<evidence type="ECO:0000256" key="1">
    <source>
        <dbReference type="ARBA" id="ARBA00001974"/>
    </source>
</evidence>
<keyword evidence="9" id="KW-1185">Reference proteome</keyword>
<comment type="similarity">
    <text evidence="2">Belongs to the acyl-CoA dehydrogenase family.</text>
</comment>
<evidence type="ECO:0000313" key="9">
    <source>
        <dbReference type="Proteomes" id="UP000094487"/>
    </source>
</evidence>
<protein>
    <recommendedName>
        <fullName evidence="10">Acyl-CoA dehydrogenase</fullName>
    </recommendedName>
</protein>
<keyword evidence="4" id="KW-0274">FAD</keyword>
<gene>
    <name evidence="8" type="ORF">BFL28_13805</name>
</gene>
<comment type="caution">
    <text evidence="8">The sequence shown here is derived from an EMBL/GenBank/DDBJ whole genome shotgun (WGS) entry which is preliminary data.</text>
</comment>
<dbReference type="Pfam" id="PF02770">
    <property type="entry name" value="Acyl-CoA_dh_M"/>
    <property type="match status" value="1"/>
</dbReference>
<feature type="domain" description="Acyl-CoA oxidase/dehydrogenase middle" evidence="6">
    <location>
        <begin position="470"/>
        <end position="562"/>
    </location>
</feature>
<dbReference type="SUPFAM" id="SSF56645">
    <property type="entry name" value="Acyl-CoA dehydrogenase NM domain-like"/>
    <property type="match status" value="2"/>
</dbReference>
<dbReference type="OrthoDB" id="9780544at2"/>
<dbReference type="Proteomes" id="UP000094487">
    <property type="component" value="Unassembled WGS sequence"/>
</dbReference>
<dbReference type="Gene3D" id="1.20.140.10">
    <property type="entry name" value="Butyryl-CoA Dehydrogenase, subunit A, domain 3"/>
    <property type="match status" value="2"/>
</dbReference>
<dbReference type="InterPro" id="IPR037069">
    <property type="entry name" value="AcylCoA_DH/ox_N_sf"/>
</dbReference>
<evidence type="ECO:0000256" key="3">
    <source>
        <dbReference type="ARBA" id="ARBA00022630"/>
    </source>
</evidence>
<dbReference type="STRING" id="1888892.BFL28_13805"/>
<feature type="domain" description="Acyl-CoA dehydrogenase/oxidase N-terminal" evidence="7">
    <location>
        <begin position="357"/>
        <end position="466"/>
    </location>
</feature>
<dbReference type="InterPro" id="IPR036250">
    <property type="entry name" value="AcylCo_DH-like_C"/>
</dbReference>
<evidence type="ECO:0000256" key="4">
    <source>
        <dbReference type="ARBA" id="ARBA00022827"/>
    </source>
</evidence>
<keyword evidence="3" id="KW-0285">Flavoprotein</keyword>
<reference evidence="8 9" key="1">
    <citation type="submission" date="2016-08" db="EMBL/GenBank/DDBJ databases">
        <title>Draft genome of the agarase producing Sphingomonas sp. MCT13.</title>
        <authorList>
            <person name="D'Andrea M.M."/>
            <person name="Rossolini G.M."/>
            <person name="Thaller M.C."/>
        </authorList>
    </citation>
    <scope>NUCLEOTIDE SEQUENCE [LARGE SCALE GENOMIC DNA]</scope>
    <source>
        <strain evidence="8 9">MCT13</strain>
    </source>
</reference>
<feature type="domain" description="Acyl-CoA dehydrogenase/oxidase C-terminal" evidence="5">
    <location>
        <begin position="198"/>
        <end position="333"/>
    </location>
</feature>
<dbReference type="EMBL" id="MDDS01000014">
    <property type="protein sequence ID" value="ODP38479.1"/>
    <property type="molecule type" value="Genomic_DNA"/>
</dbReference>
<dbReference type="SUPFAM" id="SSF47203">
    <property type="entry name" value="Acyl-CoA dehydrogenase C-terminal domain-like"/>
    <property type="match status" value="2"/>
</dbReference>
<dbReference type="GO" id="GO:0050660">
    <property type="term" value="F:flavin adenine dinucleotide binding"/>
    <property type="evidence" value="ECO:0007669"/>
    <property type="project" value="InterPro"/>
</dbReference>
<feature type="domain" description="Acyl-CoA dehydrogenase/oxidase C-terminal" evidence="5">
    <location>
        <begin position="575"/>
        <end position="723"/>
    </location>
</feature>
<name>A0A1E3LXN0_9SPHN</name>
<dbReference type="GO" id="GO:0003995">
    <property type="term" value="F:acyl-CoA dehydrogenase activity"/>
    <property type="evidence" value="ECO:0007669"/>
    <property type="project" value="TreeGrafter"/>
</dbReference>
<proteinExistence type="inferred from homology"/>
<dbReference type="Gene3D" id="1.10.540.10">
    <property type="entry name" value="Acyl-CoA dehydrogenase/oxidase, N-terminal domain"/>
    <property type="match status" value="2"/>
</dbReference>
<evidence type="ECO:0000259" key="7">
    <source>
        <dbReference type="Pfam" id="PF02771"/>
    </source>
</evidence>
<dbReference type="AlphaFoldDB" id="A0A1E3LXN0"/>
<evidence type="ECO:0008006" key="10">
    <source>
        <dbReference type="Google" id="ProtNLM"/>
    </source>
</evidence>
<comment type="cofactor">
    <cofactor evidence="1">
        <name>FAD</name>
        <dbReference type="ChEBI" id="CHEBI:57692"/>
    </cofactor>
</comment>